<gene>
    <name evidence="1" type="ORF">O6H91_21G005500</name>
</gene>
<organism evidence="1 2">
    <name type="scientific">Diphasiastrum complanatum</name>
    <name type="common">Issler's clubmoss</name>
    <name type="synonym">Lycopodium complanatum</name>
    <dbReference type="NCBI Taxonomy" id="34168"/>
    <lineage>
        <taxon>Eukaryota</taxon>
        <taxon>Viridiplantae</taxon>
        <taxon>Streptophyta</taxon>
        <taxon>Embryophyta</taxon>
        <taxon>Tracheophyta</taxon>
        <taxon>Lycopodiopsida</taxon>
        <taxon>Lycopodiales</taxon>
        <taxon>Lycopodiaceae</taxon>
        <taxon>Lycopodioideae</taxon>
        <taxon>Diphasiastrum</taxon>
    </lineage>
</organism>
<name>A0ACC2AHB2_DIPCM</name>
<dbReference type="EMBL" id="CM055112">
    <property type="protein sequence ID" value="KAJ7516943.1"/>
    <property type="molecule type" value="Genomic_DNA"/>
</dbReference>
<evidence type="ECO:0000313" key="2">
    <source>
        <dbReference type="Proteomes" id="UP001162992"/>
    </source>
</evidence>
<proteinExistence type="predicted"/>
<accession>A0ACC2AHB2</accession>
<protein>
    <submittedName>
        <fullName evidence="1">Uncharacterized protein</fullName>
    </submittedName>
</protein>
<dbReference type="Proteomes" id="UP001162992">
    <property type="component" value="Chromosome 21"/>
</dbReference>
<evidence type="ECO:0000313" key="1">
    <source>
        <dbReference type="EMBL" id="KAJ7516943.1"/>
    </source>
</evidence>
<keyword evidence="2" id="KW-1185">Reference proteome</keyword>
<comment type="caution">
    <text evidence="1">The sequence shown here is derived from an EMBL/GenBank/DDBJ whole genome shotgun (WGS) entry which is preliminary data.</text>
</comment>
<sequence>MRASDRQRLLGNFLNYVRAHGKEVERQSREKLLYTSDFNRSIPFHHAATFDTLALDPVQKKEIMDDLQEFMEGEEFYKRAGRTWKRGYLLYGPPGTGKSSMIAAIANFTGYDVYDLELTGVSDNNDLRQLLMKTNNKSIIVIEDIDCSLDLSDRASKSTHVSQNLHSKEDGKKEDTSQVTLSGLLNFTDGLWSCCGSERIFVFTTNHIDKLDSALLRPGRMDMHILLSYCTFSAFKVLAKNYLEVLEHDLFEEIEREMEGSNLTPATISEILTQHKKKPTIALEGVIAALKSAKSETRS</sequence>
<reference evidence="2" key="1">
    <citation type="journal article" date="2024" name="Proc. Natl. Acad. Sci. U.S.A.">
        <title>Extraordinary preservation of gene collinearity over three hundred million years revealed in homosporous lycophytes.</title>
        <authorList>
            <person name="Li C."/>
            <person name="Wickell D."/>
            <person name="Kuo L.Y."/>
            <person name="Chen X."/>
            <person name="Nie B."/>
            <person name="Liao X."/>
            <person name="Peng D."/>
            <person name="Ji J."/>
            <person name="Jenkins J."/>
            <person name="Williams M."/>
            <person name="Shu S."/>
            <person name="Plott C."/>
            <person name="Barry K."/>
            <person name="Rajasekar S."/>
            <person name="Grimwood J."/>
            <person name="Han X."/>
            <person name="Sun S."/>
            <person name="Hou Z."/>
            <person name="He W."/>
            <person name="Dai G."/>
            <person name="Sun C."/>
            <person name="Schmutz J."/>
            <person name="Leebens-Mack J.H."/>
            <person name="Li F.W."/>
            <person name="Wang L."/>
        </authorList>
    </citation>
    <scope>NUCLEOTIDE SEQUENCE [LARGE SCALE GENOMIC DNA]</scope>
    <source>
        <strain evidence="2">cv. PW_Plant_1</strain>
    </source>
</reference>